<gene>
    <name evidence="2" type="ORF">GKZ89_13360</name>
</gene>
<feature type="domain" description="DUF4183" evidence="1">
    <location>
        <begin position="37"/>
        <end position="108"/>
    </location>
</feature>
<dbReference type="InterPro" id="IPR025237">
    <property type="entry name" value="DUF4183"/>
</dbReference>
<proteinExistence type="predicted"/>
<protein>
    <submittedName>
        <fullName evidence="2">DUF4183 domain-containing protein</fullName>
    </submittedName>
</protein>
<reference evidence="2 3" key="1">
    <citation type="journal article" date="2017" name="Int. J. Syst. Evol. Microbiol.">
        <title>Bacillus mangrovi sp. nov., isolated from a sediment sample from a mangrove forest.</title>
        <authorList>
            <person name="Gupta V."/>
            <person name="Singh P.K."/>
            <person name="Korpole S."/>
            <person name="Tanuku N.R.S."/>
            <person name="Pinnaka A.K."/>
        </authorList>
    </citation>
    <scope>NUCLEOTIDE SEQUENCE [LARGE SCALE GENOMIC DNA]</scope>
    <source>
        <strain evidence="2 3">KCTC 33872</strain>
    </source>
</reference>
<organism evidence="2 3">
    <name type="scientific">Metabacillus mangrovi</name>
    <dbReference type="NCBI Taxonomy" id="1491830"/>
    <lineage>
        <taxon>Bacteria</taxon>
        <taxon>Bacillati</taxon>
        <taxon>Bacillota</taxon>
        <taxon>Bacilli</taxon>
        <taxon>Bacillales</taxon>
        <taxon>Bacillaceae</taxon>
        <taxon>Metabacillus</taxon>
    </lineage>
</organism>
<accession>A0A7X2S697</accession>
<dbReference type="OrthoDB" id="2455205at2"/>
<dbReference type="Proteomes" id="UP000434639">
    <property type="component" value="Unassembled WGS sequence"/>
</dbReference>
<keyword evidence="3" id="KW-1185">Reference proteome</keyword>
<sequence>MQGGWKVKHPVLFIPELEPDCIRKKMPRKAVVLSYYAVSDGRRRTYTDEDALFPGSSSMILNPCSVSYLNVFINAVLQPEQNYVIEQGRFSLCTSDVPLKGTAIIIQFVMFI</sequence>
<dbReference type="EMBL" id="WMIB01000013">
    <property type="protein sequence ID" value="MTH54392.1"/>
    <property type="molecule type" value="Genomic_DNA"/>
</dbReference>
<name>A0A7X2S697_9BACI</name>
<dbReference type="AlphaFoldDB" id="A0A7X2S697"/>
<evidence type="ECO:0000313" key="2">
    <source>
        <dbReference type="EMBL" id="MTH54392.1"/>
    </source>
</evidence>
<comment type="caution">
    <text evidence="2">The sequence shown here is derived from an EMBL/GenBank/DDBJ whole genome shotgun (WGS) entry which is preliminary data.</text>
</comment>
<evidence type="ECO:0000259" key="1">
    <source>
        <dbReference type="Pfam" id="PF13799"/>
    </source>
</evidence>
<dbReference type="Pfam" id="PF13799">
    <property type="entry name" value="DUF4183"/>
    <property type="match status" value="1"/>
</dbReference>
<evidence type="ECO:0000313" key="3">
    <source>
        <dbReference type="Proteomes" id="UP000434639"/>
    </source>
</evidence>